<dbReference type="SMART" id="SM00028">
    <property type="entry name" value="TPR"/>
    <property type="match status" value="3"/>
</dbReference>
<dbReference type="Gene3D" id="1.25.40.10">
    <property type="entry name" value="Tetratricopeptide repeat domain"/>
    <property type="match status" value="1"/>
</dbReference>
<keyword evidence="2" id="KW-1185">Reference proteome</keyword>
<protein>
    <recommendedName>
        <fullName evidence="3">Tetratricopeptide repeat protein</fullName>
    </recommendedName>
</protein>
<dbReference type="GO" id="GO:0012505">
    <property type="term" value="C:endomembrane system"/>
    <property type="evidence" value="ECO:0007669"/>
    <property type="project" value="UniProtKB-ARBA"/>
</dbReference>
<accession>A0A544TP12</accession>
<evidence type="ECO:0000313" key="1">
    <source>
        <dbReference type="EMBL" id="TQR19165.1"/>
    </source>
</evidence>
<dbReference type="OrthoDB" id="2836682at2"/>
<dbReference type="InterPro" id="IPR011990">
    <property type="entry name" value="TPR-like_helical_dom_sf"/>
</dbReference>
<comment type="caution">
    <text evidence="1">The sequence shown here is derived from an EMBL/GenBank/DDBJ whole genome shotgun (WGS) entry which is preliminary data.</text>
</comment>
<gene>
    <name evidence="1" type="ORF">FG384_14260</name>
</gene>
<dbReference type="GO" id="GO:0016192">
    <property type="term" value="P:vesicle-mediated transport"/>
    <property type="evidence" value="ECO:0007669"/>
    <property type="project" value="UniProtKB-ARBA"/>
</dbReference>
<evidence type="ECO:0008006" key="3">
    <source>
        <dbReference type="Google" id="ProtNLM"/>
    </source>
</evidence>
<name>A0A544TP12_9BACI</name>
<reference evidence="1 2" key="1">
    <citation type="submission" date="2019-06" db="EMBL/GenBank/DDBJ databases">
        <title>Psychrobacillus vulpis sp. nov., a new species isolated from feces of a red fox that inhabits in The Tablas de Daimiel Natural Park, Albacete, Spain.</title>
        <authorList>
            <person name="Rodriguez M."/>
            <person name="Reina J.C."/>
            <person name="Bejar V."/>
            <person name="Llamas I."/>
        </authorList>
    </citation>
    <scope>NUCLEOTIDE SEQUENCE [LARGE SCALE GENOMIC DNA]</scope>
    <source>
        <strain evidence="1 2">Z8</strain>
    </source>
</reference>
<dbReference type="InterPro" id="IPR019734">
    <property type="entry name" value="TPR_rpt"/>
</dbReference>
<dbReference type="EMBL" id="VDGI01000016">
    <property type="protein sequence ID" value="TQR19165.1"/>
    <property type="molecule type" value="Genomic_DNA"/>
</dbReference>
<organism evidence="1 2">
    <name type="scientific">Psychrobacillus vulpis</name>
    <dbReference type="NCBI Taxonomy" id="2325572"/>
    <lineage>
        <taxon>Bacteria</taxon>
        <taxon>Bacillati</taxon>
        <taxon>Bacillota</taxon>
        <taxon>Bacilli</taxon>
        <taxon>Bacillales</taxon>
        <taxon>Bacillaceae</taxon>
        <taxon>Psychrobacillus</taxon>
    </lineage>
</organism>
<dbReference type="PANTHER" id="PTHR12558:SF13">
    <property type="entry name" value="CELL DIVISION CYCLE PROTEIN 27 HOMOLOG"/>
    <property type="match status" value="1"/>
</dbReference>
<dbReference type="InterPro" id="IPR015374">
    <property type="entry name" value="ChAPs"/>
</dbReference>
<sequence length="304" mass="35664">MNTNQKAIEMLEKNEYEQALVLFQKAVSESRDVQSLNNLAWIYRHEEEDNETALELIKEAVSMNPSSYFPYNLLGEIYLETKMWQEASNILLQSIKIQPSIEAYKNLGVAKYHLGEFQEALEFFLLGANSSDYSMYSHIICLVKLGELTEAKKKLNTFSEEDDEFVGEIEVAELYVDMGCFHEAIRWFDKGWESYYKQPNWVTLYVFSLLKNNSITRAHEIVEQSILQKSEEITDAHNEICDEDWSENDKKQHIKKLLDEKMEYENIIEQISNGFIPIMKFDTSIYTGCYLFGCKRHNHPEYQD</sequence>
<dbReference type="GO" id="GO:0005737">
    <property type="term" value="C:cytoplasm"/>
    <property type="evidence" value="ECO:0007669"/>
    <property type="project" value="UniProtKB-ARBA"/>
</dbReference>
<evidence type="ECO:0000313" key="2">
    <source>
        <dbReference type="Proteomes" id="UP000316626"/>
    </source>
</evidence>
<dbReference type="AlphaFoldDB" id="A0A544TP12"/>
<dbReference type="Pfam" id="PF09295">
    <property type="entry name" value="ChAPs"/>
    <property type="match status" value="1"/>
</dbReference>
<dbReference type="RefSeq" id="WP_142643276.1">
    <property type="nucleotide sequence ID" value="NZ_VDGI01000016.1"/>
</dbReference>
<dbReference type="GO" id="GO:0032991">
    <property type="term" value="C:protein-containing complex"/>
    <property type="evidence" value="ECO:0007669"/>
    <property type="project" value="UniProtKB-ARBA"/>
</dbReference>
<dbReference type="PANTHER" id="PTHR12558">
    <property type="entry name" value="CELL DIVISION CYCLE 16,23,27"/>
    <property type="match status" value="1"/>
</dbReference>
<dbReference type="SUPFAM" id="SSF48452">
    <property type="entry name" value="TPR-like"/>
    <property type="match status" value="1"/>
</dbReference>
<dbReference type="Proteomes" id="UP000316626">
    <property type="component" value="Unassembled WGS sequence"/>
</dbReference>
<proteinExistence type="predicted"/>